<evidence type="ECO:0000256" key="3">
    <source>
        <dbReference type="ARBA" id="ARBA00023163"/>
    </source>
</evidence>
<dbReference type="PANTHER" id="PTHR46797">
    <property type="entry name" value="HTH-TYPE TRANSCRIPTIONAL REGULATOR"/>
    <property type="match status" value="1"/>
</dbReference>
<organism evidence="5 6">
    <name type="scientific">Tychonema bourrellyi FEM_GT703</name>
    <dbReference type="NCBI Taxonomy" id="2040638"/>
    <lineage>
        <taxon>Bacteria</taxon>
        <taxon>Bacillati</taxon>
        <taxon>Cyanobacteriota</taxon>
        <taxon>Cyanophyceae</taxon>
        <taxon>Oscillatoriophycideae</taxon>
        <taxon>Oscillatoriales</taxon>
        <taxon>Microcoleaceae</taxon>
        <taxon>Tychonema</taxon>
    </lineage>
</organism>
<feature type="domain" description="HTH cro/C1-type" evidence="4">
    <location>
        <begin position="11"/>
        <end position="65"/>
    </location>
</feature>
<dbReference type="Pfam" id="PF01381">
    <property type="entry name" value="HTH_3"/>
    <property type="match status" value="1"/>
</dbReference>
<dbReference type="EMBL" id="NXIB02000116">
    <property type="protein sequence ID" value="PHX54192.1"/>
    <property type="molecule type" value="Genomic_DNA"/>
</dbReference>
<comment type="caution">
    <text evidence="5">The sequence shown here is derived from an EMBL/GenBank/DDBJ whole genome shotgun (WGS) entry which is preliminary data.</text>
</comment>
<dbReference type="InterPro" id="IPR050807">
    <property type="entry name" value="TransReg_Diox_bact_type"/>
</dbReference>
<keyword evidence="6" id="KW-1185">Reference proteome</keyword>
<reference evidence="5" key="1">
    <citation type="submission" date="2017-10" db="EMBL/GenBank/DDBJ databases">
        <title>Draft genome sequence of the planktic cyanobacteria Tychonema bourrellyi isolated from alpine lentic freshwater.</title>
        <authorList>
            <person name="Tett A."/>
            <person name="Armanini F."/>
            <person name="Asnicar F."/>
            <person name="Boscaini A."/>
            <person name="Pasolli E."/>
            <person name="Zolfo M."/>
            <person name="Donati C."/>
            <person name="Salmaso N."/>
            <person name="Segata N."/>
        </authorList>
    </citation>
    <scope>NUCLEOTIDE SEQUENCE</scope>
    <source>
        <strain evidence="5">FEM_GT703</strain>
    </source>
</reference>
<dbReference type="GO" id="GO:0003700">
    <property type="term" value="F:DNA-binding transcription factor activity"/>
    <property type="evidence" value="ECO:0007669"/>
    <property type="project" value="TreeGrafter"/>
</dbReference>
<proteinExistence type="predicted"/>
<keyword evidence="1" id="KW-0805">Transcription regulation</keyword>
<dbReference type="GO" id="GO:0003677">
    <property type="term" value="F:DNA binding"/>
    <property type="evidence" value="ECO:0007669"/>
    <property type="project" value="UniProtKB-KW"/>
</dbReference>
<dbReference type="REBASE" id="245736">
    <property type="entry name" value="C.Tbo703ORF17435P"/>
</dbReference>
<protein>
    <submittedName>
        <fullName evidence="5">XRE family transcriptional regulator</fullName>
    </submittedName>
</protein>
<dbReference type="PROSITE" id="PS50943">
    <property type="entry name" value="HTH_CROC1"/>
    <property type="match status" value="1"/>
</dbReference>
<dbReference type="InterPro" id="IPR010982">
    <property type="entry name" value="Lambda_DNA-bd_dom_sf"/>
</dbReference>
<gene>
    <name evidence="5" type="ORF">CP500_017425</name>
</gene>
<dbReference type="OrthoDB" id="9814553at2"/>
<dbReference type="GO" id="GO:0005829">
    <property type="term" value="C:cytosol"/>
    <property type="evidence" value="ECO:0007669"/>
    <property type="project" value="TreeGrafter"/>
</dbReference>
<name>A0A2G4EXB9_9CYAN</name>
<dbReference type="PANTHER" id="PTHR46797:SF23">
    <property type="entry name" value="HTH-TYPE TRANSCRIPTIONAL REGULATOR SUTR"/>
    <property type="match status" value="1"/>
</dbReference>
<dbReference type="SMART" id="SM00530">
    <property type="entry name" value="HTH_XRE"/>
    <property type="match status" value="1"/>
</dbReference>
<dbReference type="CDD" id="cd00093">
    <property type="entry name" value="HTH_XRE"/>
    <property type="match status" value="1"/>
</dbReference>
<evidence type="ECO:0000256" key="1">
    <source>
        <dbReference type="ARBA" id="ARBA00023015"/>
    </source>
</evidence>
<sequence>MDITEQFGKKVRHFRKLRNLSQDQLAELSELHRTYIGSVERGERNITLLNANKIAKALSVSLAELVTDDD</sequence>
<evidence type="ECO:0000259" key="4">
    <source>
        <dbReference type="PROSITE" id="PS50943"/>
    </source>
</evidence>
<dbReference type="Gene3D" id="1.10.260.40">
    <property type="entry name" value="lambda repressor-like DNA-binding domains"/>
    <property type="match status" value="1"/>
</dbReference>
<accession>A0A2G4EXB9</accession>
<evidence type="ECO:0000313" key="5">
    <source>
        <dbReference type="EMBL" id="PHX54192.1"/>
    </source>
</evidence>
<evidence type="ECO:0000313" key="6">
    <source>
        <dbReference type="Proteomes" id="UP000226442"/>
    </source>
</evidence>
<dbReference type="SUPFAM" id="SSF47413">
    <property type="entry name" value="lambda repressor-like DNA-binding domains"/>
    <property type="match status" value="1"/>
</dbReference>
<evidence type="ECO:0000256" key="2">
    <source>
        <dbReference type="ARBA" id="ARBA00023125"/>
    </source>
</evidence>
<dbReference type="AlphaFoldDB" id="A0A2G4EXB9"/>
<dbReference type="RefSeq" id="WP_096828795.1">
    <property type="nucleotide sequence ID" value="NZ_NXIB02000116.1"/>
</dbReference>
<keyword evidence="2" id="KW-0238">DNA-binding</keyword>
<dbReference type="InterPro" id="IPR001387">
    <property type="entry name" value="Cro/C1-type_HTH"/>
</dbReference>
<dbReference type="Proteomes" id="UP000226442">
    <property type="component" value="Unassembled WGS sequence"/>
</dbReference>
<keyword evidence="3" id="KW-0804">Transcription</keyword>